<keyword evidence="3" id="KW-1185">Reference proteome</keyword>
<dbReference type="EMBL" id="UGVL01000001">
    <property type="protein sequence ID" value="SUE34679.1"/>
    <property type="molecule type" value="Genomic_DNA"/>
</dbReference>
<dbReference type="InterPro" id="IPR016181">
    <property type="entry name" value="Acyl_CoA_acyltransferase"/>
</dbReference>
<dbReference type="PROSITE" id="PS51186">
    <property type="entry name" value="GNAT"/>
    <property type="match status" value="1"/>
</dbReference>
<dbReference type="Pfam" id="PF00583">
    <property type="entry name" value="Acetyltransf_1"/>
    <property type="match status" value="1"/>
</dbReference>
<evidence type="ECO:0000313" key="3">
    <source>
        <dbReference type="Proteomes" id="UP000255233"/>
    </source>
</evidence>
<accession>A0A379MV87</accession>
<dbReference type="SUPFAM" id="SSF55729">
    <property type="entry name" value="Acyl-CoA N-acyltransferases (Nat)"/>
    <property type="match status" value="1"/>
</dbReference>
<evidence type="ECO:0000313" key="2">
    <source>
        <dbReference type="EMBL" id="SUE34679.1"/>
    </source>
</evidence>
<dbReference type="STRING" id="880526.GCA_000427365_01906"/>
<evidence type="ECO:0000259" key="1">
    <source>
        <dbReference type="PROSITE" id="PS51186"/>
    </source>
</evidence>
<dbReference type="RefSeq" id="WP_051214498.1">
    <property type="nucleotide sequence ID" value="NZ_UGVL01000001.1"/>
</dbReference>
<dbReference type="GO" id="GO:0016747">
    <property type="term" value="F:acyltransferase activity, transferring groups other than amino-acyl groups"/>
    <property type="evidence" value="ECO:0007669"/>
    <property type="project" value="InterPro"/>
</dbReference>
<dbReference type="CDD" id="cd04301">
    <property type="entry name" value="NAT_SF"/>
    <property type="match status" value="1"/>
</dbReference>
<dbReference type="AlphaFoldDB" id="A0A379MV87"/>
<protein>
    <recommendedName>
        <fullName evidence="1">N-acetyltransferase domain-containing protein</fullName>
    </recommendedName>
</protein>
<organism evidence="2 3">
    <name type="scientific">Rikenella microfusus</name>
    <dbReference type="NCBI Taxonomy" id="28139"/>
    <lineage>
        <taxon>Bacteria</taxon>
        <taxon>Pseudomonadati</taxon>
        <taxon>Bacteroidota</taxon>
        <taxon>Bacteroidia</taxon>
        <taxon>Bacteroidales</taxon>
        <taxon>Rikenellaceae</taxon>
        <taxon>Rikenella</taxon>
    </lineage>
</organism>
<gene>
    <name evidence="2" type="ORF">NCTC11190_01912</name>
</gene>
<dbReference type="OrthoDB" id="9127144at2"/>
<name>A0A379MV87_9BACT</name>
<dbReference type="Proteomes" id="UP000255233">
    <property type="component" value="Unassembled WGS sequence"/>
</dbReference>
<proteinExistence type="predicted"/>
<dbReference type="InterPro" id="IPR000182">
    <property type="entry name" value="GNAT_dom"/>
</dbReference>
<sequence>MEHFEIEGPGHRFYTAFRGLYAASFPLFEQRTEEQQLRAFAGNRYRLVGYGTDGAFVGFLSYWEFEDYRYIEHFAISPARRGQGYGGGILRDFVRSSAKIVLLEIDPVVDAVSGARLRFYRGCGFYENPYPHRHPPYREGYGAHPLVVLTTQRELTGGEYAAFCRDLAGVVMADGRPAGAVPAPETE</sequence>
<feature type="domain" description="N-acetyltransferase" evidence="1">
    <location>
        <begin position="4"/>
        <end position="147"/>
    </location>
</feature>
<reference evidence="2 3" key="1">
    <citation type="submission" date="2018-06" db="EMBL/GenBank/DDBJ databases">
        <authorList>
            <consortium name="Pathogen Informatics"/>
            <person name="Doyle S."/>
        </authorList>
    </citation>
    <scope>NUCLEOTIDE SEQUENCE [LARGE SCALE GENOMIC DNA]</scope>
    <source>
        <strain evidence="2 3">NCTC11190</strain>
    </source>
</reference>
<dbReference type="Gene3D" id="3.40.630.30">
    <property type="match status" value="1"/>
</dbReference>